<dbReference type="GO" id="GO:0009341">
    <property type="term" value="C:beta-galactosidase complex"/>
    <property type="evidence" value="ECO:0007669"/>
    <property type="project" value="InterPro"/>
</dbReference>
<sequence length="731" mass="81654">MPRLTLPLLFLTLSVLAQKPQTDPFLHRLYDQLHDSPAQAAYRRLAPMPAGVVYVQQPHEGEAEMRTHFRTMKRLGFTNLKQIMPCAPNWTVERIGAIALSEGIIPWWYGEGGFVPPSDTLLRRLGIPANTPTDALLKNPVFRNYQMDVLVKRNTRERAYADTARSGLFMRSTSVAYDPEVGGRGADLTPEGERLFLKWLRQSYSTVDSLNHGWNLHHAGLSLGETKVFRDWDDVAKNWRTLTGREYRHVRDIFRFKVEHNLARIRQRAAGFRAFDAHAPYRGGGELGLFLPTAWYGVDMEGIAEVMTGYGSFYPSMHFSWHYDQVNHELTRPMYMQAALMNDLFKGGWTGGWESTGGPQQLDGERGAIVNSYHVGPGELTQLFLSQIAAGFKGFGIWCWNSRSAGKEAGEYALLDRNGQVTDRAIRMGQIGQAMQRYRFELWQAHKEPVVGIFYDWENEAAWGAMAVPGRDNFKMKPVEARVGISRVLINANVPFEYVTPTDLRKGLSGRYKVLYLPAVIALQTDLLPILTDYVRQGGRLVMDLPSGLYDAQMQKLPTGTASAFAALFGATLNDLQYAGTNRPQRLNGQALTGFTADLTPVSARPLARYDLGKPAILENRIGRGSALLLGYEASLGCFKPGNGLAEKQVLQYVLGAHTSPFACTGAIAYRLASPLADHYFLINDGPARTVRLDTKTMRYKAFTDAITGEKLTPTTIPVEGYGGRWVRAEK</sequence>
<evidence type="ECO:0000256" key="3">
    <source>
        <dbReference type="ARBA" id="ARBA00012756"/>
    </source>
</evidence>
<dbReference type="InterPro" id="IPR013529">
    <property type="entry name" value="Glyco_hydro_42_N"/>
</dbReference>
<evidence type="ECO:0000256" key="6">
    <source>
        <dbReference type="ARBA" id="ARBA00022833"/>
    </source>
</evidence>
<dbReference type="GO" id="GO:0004565">
    <property type="term" value="F:beta-galactosidase activity"/>
    <property type="evidence" value="ECO:0007669"/>
    <property type="project" value="UniProtKB-EC"/>
</dbReference>
<proteinExistence type="inferred from homology"/>
<organism evidence="10 11">
    <name type="scientific">Rudanella paleaurantiibacter</name>
    <dbReference type="NCBI Taxonomy" id="2614655"/>
    <lineage>
        <taxon>Bacteria</taxon>
        <taxon>Pseudomonadati</taxon>
        <taxon>Bacteroidota</taxon>
        <taxon>Cytophagia</taxon>
        <taxon>Cytophagales</taxon>
        <taxon>Cytophagaceae</taxon>
        <taxon>Rudanella</taxon>
    </lineage>
</organism>
<dbReference type="PANTHER" id="PTHR36447:SF2">
    <property type="entry name" value="BETA-GALACTOSIDASE YESZ"/>
    <property type="match status" value="1"/>
</dbReference>
<dbReference type="InterPro" id="IPR017853">
    <property type="entry name" value="GH"/>
</dbReference>
<evidence type="ECO:0000256" key="4">
    <source>
        <dbReference type="ARBA" id="ARBA00022723"/>
    </source>
</evidence>
<comment type="caution">
    <text evidence="10">The sequence shown here is derived from an EMBL/GenBank/DDBJ whole genome shotgun (WGS) entry which is preliminary data.</text>
</comment>
<gene>
    <name evidence="10" type="ORF">F5984_04045</name>
</gene>
<keyword evidence="4" id="KW-0479">Metal-binding</keyword>
<dbReference type="Pfam" id="PF02449">
    <property type="entry name" value="Glyco_hydro_42"/>
    <property type="match status" value="1"/>
</dbReference>
<dbReference type="InterPro" id="IPR029062">
    <property type="entry name" value="Class_I_gatase-like"/>
</dbReference>
<dbReference type="Gene3D" id="3.40.50.880">
    <property type="match status" value="1"/>
</dbReference>
<reference evidence="10 11" key="1">
    <citation type="submission" date="2019-10" db="EMBL/GenBank/DDBJ databases">
        <title>Rudanella paleaurantiibacter sp. nov., isolated from sludge.</title>
        <authorList>
            <person name="Xu S.Q."/>
        </authorList>
    </citation>
    <scope>NUCLEOTIDE SEQUENCE [LARGE SCALE GENOMIC DNA]</scope>
    <source>
        <strain evidence="10 11">HX-22-17</strain>
    </source>
</reference>
<dbReference type="GO" id="GO:0046872">
    <property type="term" value="F:metal ion binding"/>
    <property type="evidence" value="ECO:0007669"/>
    <property type="project" value="UniProtKB-KW"/>
</dbReference>
<dbReference type="AlphaFoldDB" id="A0A7J5U5K1"/>
<name>A0A7J5U5K1_9BACT</name>
<keyword evidence="6" id="KW-0862">Zinc</keyword>
<dbReference type="SUPFAM" id="SSF52317">
    <property type="entry name" value="Class I glutamine amidotransferase-like"/>
    <property type="match status" value="1"/>
</dbReference>
<keyword evidence="5" id="KW-0378">Hydrolase</keyword>
<evidence type="ECO:0000256" key="1">
    <source>
        <dbReference type="ARBA" id="ARBA00001412"/>
    </source>
</evidence>
<comment type="similarity">
    <text evidence="2">Belongs to the glycosyl hydrolase 42 family.</text>
</comment>
<dbReference type="Pfam" id="PF08532">
    <property type="entry name" value="Glyco_hydro_42M"/>
    <property type="match status" value="1"/>
</dbReference>
<comment type="catalytic activity">
    <reaction evidence="1">
        <text>Hydrolysis of terminal non-reducing beta-D-galactose residues in beta-D-galactosides.</text>
        <dbReference type="EC" id="3.2.1.23"/>
    </reaction>
</comment>
<evidence type="ECO:0000259" key="8">
    <source>
        <dbReference type="Pfam" id="PF02449"/>
    </source>
</evidence>
<keyword evidence="11" id="KW-1185">Reference proteome</keyword>
<evidence type="ECO:0000256" key="7">
    <source>
        <dbReference type="ARBA" id="ARBA00023295"/>
    </source>
</evidence>
<dbReference type="EMBL" id="WELI01000001">
    <property type="protein sequence ID" value="KAB7733118.1"/>
    <property type="molecule type" value="Genomic_DNA"/>
</dbReference>
<dbReference type="InterPro" id="IPR013738">
    <property type="entry name" value="Beta_galactosidase_Trimer"/>
</dbReference>
<evidence type="ECO:0000259" key="9">
    <source>
        <dbReference type="Pfam" id="PF08532"/>
    </source>
</evidence>
<dbReference type="Gene3D" id="3.20.20.80">
    <property type="entry name" value="Glycosidases"/>
    <property type="match status" value="1"/>
</dbReference>
<dbReference type="CDD" id="cd03143">
    <property type="entry name" value="A4_beta-galactosidase_middle_domain"/>
    <property type="match status" value="1"/>
</dbReference>
<dbReference type="EC" id="3.2.1.23" evidence="3"/>
<protein>
    <recommendedName>
        <fullName evidence="3">beta-galactosidase</fullName>
        <ecNumber evidence="3">3.2.1.23</ecNumber>
    </recommendedName>
</protein>
<evidence type="ECO:0000256" key="5">
    <source>
        <dbReference type="ARBA" id="ARBA00022801"/>
    </source>
</evidence>
<feature type="domain" description="Beta-galactosidase trimerisation" evidence="9">
    <location>
        <begin position="451"/>
        <end position="633"/>
    </location>
</feature>
<dbReference type="SUPFAM" id="SSF51445">
    <property type="entry name" value="(Trans)glycosidases"/>
    <property type="match status" value="1"/>
</dbReference>
<dbReference type="Proteomes" id="UP000488299">
    <property type="component" value="Unassembled WGS sequence"/>
</dbReference>
<evidence type="ECO:0000313" key="11">
    <source>
        <dbReference type="Proteomes" id="UP000488299"/>
    </source>
</evidence>
<feature type="domain" description="Glycoside hydrolase family 42 N-terminal" evidence="8">
    <location>
        <begin position="185"/>
        <end position="434"/>
    </location>
</feature>
<keyword evidence="7" id="KW-0326">Glycosidase</keyword>
<evidence type="ECO:0000313" key="10">
    <source>
        <dbReference type="EMBL" id="KAB7733118.1"/>
    </source>
</evidence>
<accession>A0A7J5U5K1</accession>
<dbReference type="RefSeq" id="WP_152122956.1">
    <property type="nucleotide sequence ID" value="NZ_WELI01000001.1"/>
</dbReference>
<dbReference type="GO" id="GO:0005975">
    <property type="term" value="P:carbohydrate metabolic process"/>
    <property type="evidence" value="ECO:0007669"/>
    <property type="project" value="InterPro"/>
</dbReference>
<dbReference type="InterPro" id="IPR003476">
    <property type="entry name" value="Glyco_hydro_42"/>
</dbReference>
<dbReference type="PANTHER" id="PTHR36447">
    <property type="entry name" value="BETA-GALACTOSIDASE GANA"/>
    <property type="match status" value="1"/>
</dbReference>
<evidence type="ECO:0000256" key="2">
    <source>
        <dbReference type="ARBA" id="ARBA00005940"/>
    </source>
</evidence>